<name>A0A366D4E4_9GAMM</name>
<dbReference type="PROSITE" id="PS00041">
    <property type="entry name" value="HTH_ARAC_FAMILY_1"/>
    <property type="match status" value="1"/>
</dbReference>
<evidence type="ECO:0000313" key="5">
    <source>
        <dbReference type="EMBL" id="RBO84178.1"/>
    </source>
</evidence>
<accession>A0A366D4E4</accession>
<dbReference type="PROSITE" id="PS01124">
    <property type="entry name" value="HTH_ARAC_FAMILY_2"/>
    <property type="match status" value="1"/>
</dbReference>
<dbReference type="PRINTS" id="PR00032">
    <property type="entry name" value="HTHARAC"/>
</dbReference>
<dbReference type="Proteomes" id="UP000252086">
    <property type="component" value="Unassembled WGS sequence"/>
</dbReference>
<protein>
    <submittedName>
        <fullName evidence="5">AraC family transcriptional regulator</fullName>
    </submittedName>
</protein>
<comment type="caution">
    <text evidence="5">The sequence shown here is derived from an EMBL/GenBank/DDBJ whole genome shotgun (WGS) entry which is preliminary data.</text>
</comment>
<dbReference type="RefSeq" id="WP_113874131.1">
    <property type="nucleotide sequence ID" value="NZ_QNRF01000003.1"/>
</dbReference>
<evidence type="ECO:0000313" key="6">
    <source>
        <dbReference type="Proteomes" id="UP000252086"/>
    </source>
</evidence>
<gene>
    <name evidence="5" type="ORF">DFP76_103453</name>
</gene>
<dbReference type="Pfam" id="PF12833">
    <property type="entry name" value="HTH_18"/>
    <property type="match status" value="1"/>
</dbReference>
<dbReference type="InterPro" id="IPR020449">
    <property type="entry name" value="Tscrpt_reg_AraC-type_HTH"/>
</dbReference>
<dbReference type="SUPFAM" id="SSF46689">
    <property type="entry name" value="Homeodomain-like"/>
    <property type="match status" value="2"/>
</dbReference>
<dbReference type="PANTHER" id="PTHR46796">
    <property type="entry name" value="HTH-TYPE TRANSCRIPTIONAL ACTIVATOR RHAS-RELATED"/>
    <property type="match status" value="1"/>
</dbReference>
<dbReference type="GO" id="GO:0043565">
    <property type="term" value="F:sequence-specific DNA binding"/>
    <property type="evidence" value="ECO:0007669"/>
    <property type="project" value="InterPro"/>
</dbReference>
<feature type="domain" description="HTH araC/xylS-type" evidence="4">
    <location>
        <begin position="203"/>
        <end position="301"/>
    </location>
</feature>
<dbReference type="SMART" id="SM00342">
    <property type="entry name" value="HTH_ARAC"/>
    <property type="match status" value="1"/>
</dbReference>
<dbReference type="EMBL" id="QNRF01000003">
    <property type="protein sequence ID" value="RBO84178.1"/>
    <property type="molecule type" value="Genomic_DNA"/>
</dbReference>
<keyword evidence="3" id="KW-0804">Transcription</keyword>
<dbReference type="InterPro" id="IPR018060">
    <property type="entry name" value="HTH_AraC"/>
</dbReference>
<keyword evidence="1" id="KW-0805">Transcription regulation</keyword>
<evidence type="ECO:0000256" key="2">
    <source>
        <dbReference type="ARBA" id="ARBA00023125"/>
    </source>
</evidence>
<dbReference type="GO" id="GO:0003700">
    <property type="term" value="F:DNA-binding transcription factor activity"/>
    <property type="evidence" value="ECO:0007669"/>
    <property type="project" value="InterPro"/>
</dbReference>
<evidence type="ECO:0000259" key="4">
    <source>
        <dbReference type="PROSITE" id="PS01124"/>
    </source>
</evidence>
<proteinExistence type="predicted"/>
<keyword evidence="6" id="KW-1185">Reference proteome</keyword>
<dbReference type="InterPro" id="IPR009057">
    <property type="entry name" value="Homeodomain-like_sf"/>
</dbReference>
<evidence type="ECO:0000256" key="1">
    <source>
        <dbReference type="ARBA" id="ARBA00023015"/>
    </source>
</evidence>
<evidence type="ECO:0000256" key="3">
    <source>
        <dbReference type="ARBA" id="ARBA00023163"/>
    </source>
</evidence>
<organism evidence="5 6">
    <name type="scientific">Marinomonas aquiplantarum</name>
    <dbReference type="NCBI Taxonomy" id="491951"/>
    <lineage>
        <taxon>Bacteria</taxon>
        <taxon>Pseudomonadati</taxon>
        <taxon>Pseudomonadota</taxon>
        <taxon>Gammaproteobacteria</taxon>
        <taxon>Oceanospirillales</taxon>
        <taxon>Oceanospirillaceae</taxon>
        <taxon>Marinomonas</taxon>
    </lineage>
</organism>
<sequence length="305" mass="33923">MKSQVDNMQRKESDIWLNEVDDFNVRMAELDATPSISVSDKEGLAMLAHARFSPFEGEIEAAPFLMLTLCTAKVGRMHRSGEGPSLEGVLRPGTFTMALPDTSVFGSFPGTEMLGIAVNLSALNSLAEHTYTTEDFIPAASQLHNDVYLSSIMNALWRDAELHGLSSAFFEQGLNVILQHLSNAEYKPVSKKPVYSLSKRHLKTVLEYIESRVCSDVSVAELATLVRQDTQSFTRSFSAATGYTPYAYFTLRRMEHAKRLICQGNLNITDVAISIGYSNPSKFSAAFRRIVGVTPNTWRKEHIKQ</sequence>
<dbReference type="InterPro" id="IPR050204">
    <property type="entry name" value="AraC_XylS_family_regulators"/>
</dbReference>
<reference evidence="5 6" key="1">
    <citation type="submission" date="2018-06" db="EMBL/GenBank/DDBJ databases">
        <title>Genomic Encyclopedia of Type Strains, Phase III (KMG-III): the genomes of soil and plant-associated and newly described type strains.</title>
        <authorList>
            <person name="Whitman W."/>
        </authorList>
    </citation>
    <scope>NUCLEOTIDE SEQUENCE [LARGE SCALE GENOMIC DNA]</scope>
    <source>
        <strain evidence="5 6">CECT 7732</strain>
    </source>
</reference>
<dbReference type="Gene3D" id="1.10.10.60">
    <property type="entry name" value="Homeodomain-like"/>
    <property type="match status" value="2"/>
</dbReference>
<dbReference type="AlphaFoldDB" id="A0A366D4E4"/>
<dbReference type="InterPro" id="IPR018062">
    <property type="entry name" value="HTH_AraC-typ_CS"/>
</dbReference>
<dbReference type="OrthoDB" id="5949386at2"/>
<keyword evidence="2" id="KW-0238">DNA-binding</keyword>
<dbReference type="PANTHER" id="PTHR46796:SF14">
    <property type="entry name" value="TRANSCRIPTIONAL REGULATORY PROTEIN"/>
    <property type="match status" value="1"/>
</dbReference>